<evidence type="ECO:0000259" key="1">
    <source>
        <dbReference type="Pfam" id="PF13473"/>
    </source>
</evidence>
<reference evidence="2" key="1">
    <citation type="submission" date="2018-05" db="EMBL/GenBank/DDBJ databases">
        <authorList>
            <person name="Lanie J.A."/>
            <person name="Ng W.-L."/>
            <person name="Kazmierczak K.M."/>
            <person name="Andrzejewski T.M."/>
            <person name="Davidsen T.M."/>
            <person name="Wayne K.J."/>
            <person name="Tettelin H."/>
            <person name="Glass J.I."/>
            <person name="Rusch D."/>
            <person name="Podicherti R."/>
            <person name="Tsui H.-C.T."/>
            <person name="Winkler M.E."/>
        </authorList>
    </citation>
    <scope>NUCLEOTIDE SEQUENCE</scope>
</reference>
<dbReference type="Gene3D" id="2.60.40.420">
    <property type="entry name" value="Cupredoxins - blue copper proteins"/>
    <property type="match status" value="1"/>
</dbReference>
<protein>
    <recommendedName>
        <fullName evidence="1">EfeO-type cupredoxin-like domain-containing protein</fullName>
    </recommendedName>
</protein>
<dbReference type="PANTHER" id="PTHR36507">
    <property type="entry name" value="BLL1555 PROTEIN"/>
    <property type="match status" value="1"/>
</dbReference>
<dbReference type="EMBL" id="UINC01166856">
    <property type="protein sequence ID" value="SVD69035.1"/>
    <property type="molecule type" value="Genomic_DNA"/>
</dbReference>
<dbReference type="SUPFAM" id="SSF49503">
    <property type="entry name" value="Cupredoxins"/>
    <property type="match status" value="1"/>
</dbReference>
<accession>A0A382XEL0</accession>
<sequence>MINTKQIIIASLLVVFAIGLFAVPQAFADHDEVTIENAAGSSTPGCEPECFIPSTVTIKADTQVTWHNGDTAAHTATSGTPSDGGDGIWDSSLIMAGGSFHMDFEDFDQGTYPYFCMVHPWMLGTIIIEDGTSTPADTVPPQVLVPDDITLQTEDQNGASATFNPQAIDNIDELI</sequence>
<dbReference type="AlphaFoldDB" id="A0A382XEL0"/>
<dbReference type="PANTHER" id="PTHR36507:SF1">
    <property type="entry name" value="BLL1555 PROTEIN"/>
    <property type="match status" value="1"/>
</dbReference>
<organism evidence="2">
    <name type="scientific">marine metagenome</name>
    <dbReference type="NCBI Taxonomy" id="408172"/>
    <lineage>
        <taxon>unclassified sequences</taxon>
        <taxon>metagenomes</taxon>
        <taxon>ecological metagenomes</taxon>
    </lineage>
</organism>
<evidence type="ECO:0000313" key="2">
    <source>
        <dbReference type="EMBL" id="SVD69035.1"/>
    </source>
</evidence>
<gene>
    <name evidence="2" type="ORF">METZ01_LOCUS421889</name>
</gene>
<dbReference type="Pfam" id="PF13473">
    <property type="entry name" value="Cupredoxin_1"/>
    <property type="match status" value="1"/>
</dbReference>
<dbReference type="InterPro" id="IPR008972">
    <property type="entry name" value="Cupredoxin"/>
</dbReference>
<dbReference type="InterPro" id="IPR052721">
    <property type="entry name" value="ET_Amicyanin"/>
</dbReference>
<feature type="domain" description="EfeO-type cupredoxin-like" evidence="1">
    <location>
        <begin position="13"/>
        <end position="128"/>
    </location>
</feature>
<name>A0A382XEL0_9ZZZZ</name>
<feature type="non-terminal residue" evidence="2">
    <location>
        <position position="175"/>
    </location>
</feature>
<proteinExistence type="predicted"/>
<dbReference type="InterPro" id="IPR028096">
    <property type="entry name" value="EfeO_Cupredoxin"/>
</dbReference>